<name>A0A917QAP6_9HYPH</name>
<dbReference type="EMBL" id="BMMF01000006">
    <property type="protein sequence ID" value="GGK36969.1"/>
    <property type="molecule type" value="Genomic_DNA"/>
</dbReference>
<evidence type="ECO:0000259" key="2">
    <source>
        <dbReference type="PROSITE" id="PS50942"/>
    </source>
</evidence>
<reference evidence="3 4" key="1">
    <citation type="journal article" date="2014" name="Int. J. Syst. Evol. Microbiol.">
        <title>Complete genome sequence of Corynebacterium casei LMG S-19264T (=DSM 44701T), isolated from a smear-ripened cheese.</title>
        <authorList>
            <consortium name="US DOE Joint Genome Institute (JGI-PGF)"/>
            <person name="Walter F."/>
            <person name="Albersmeier A."/>
            <person name="Kalinowski J."/>
            <person name="Ruckert C."/>
        </authorList>
    </citation>
    <scope>NUCLEOTIDE SEQUENCE [LARGE SCALE GENOMIC DNA]</scope>
    <source>
        <strain evidence="3 4">CGMCC 1.9161</strain>
    </source>
</reference>
<protein>
    <recommendedName>
        <fullName evidence="2">ENTH domain-containing protein</fullName>
    </recommendedName>
</protein>
<feature type="domain" description="ENTH" evidence="2">
    <location>
        <begin position="257"/>
        <end position="312"/>
    </location>
</feature>
<feature type="compositionally biased region" description="Low complexity" evidence="1">
    <location>
        <begin position="61"/>
        <end position="98"/>
    </location>
</feature>
<dbReference type="RefSeq" id="WP_188913374.1">
    <property type="nucleotide sequence ID" value="NZ_BMMF01000006.1"/>
</dbReference>
<accession>A0A917QAP6</accession>
<evidence type="ECO:0000256" key="1">
    <source>
        <dbReference type="SAM" id="MobiDB-lite"/>
    </source>
</evidence>
<proteinExistence type="predicted"/>
<feature type="compositionally biased region" description="Basic and acidic residues" evidence="1">
    <location>
        <begin position="24"/>
        <end position="37"/>
    </location>
</feature>
<dbReference type="InterPro" id="IPR013809">
    <property type="entry name" value="ENTH"/>
</dbReference>
<dbReference type="Pfam" id="PF09361">
    <property type="entry name" value="Phasin_2"/>
    <property type="match status" value="1"/>
</dbReference>
<organism evidence="3 4">
    <name type="scientific">Salinarimonas ramus</name>
    <dbReference type="NCBI Taxonomy" id="690164"/>
    <lineage>
        <taxon>Bacteria</taxon>
        <taxon>Pseudomonadati</taxon>
        <taxon>Pseudomonadota</taxon>
        <taxon>Alphaproteobacteria</taxon>
        <taxon>Hyphomicrobiales</taxon>
        <taxon>Salinarimonadaceae</taxon>
        <taxon>Salinarimonas</taxon>
    </lineage>
</organism>
<keyword evidence="4" id="KW-1185">Reference proteome</keyword>
<dbReference type="PROSITE" id="PS50942">
    <property type="entry name" value="ENTH"/>
    <property type="match status" value="1"/>
</dbReference>
<feature type="compositionally biased region" description="Low complexity" evidence="1">
    <location>
        <begin position="144"/>
        <end position="159"/>
    </location>
</feature>
<feature type="compositionally biased region" description="Pro residues" evidence="1">
    <location>
        <begin position="113"/>
        <end position="129"/>
    </location>
</feature>
<feature type="compositionally biased region" description="Pro residues" evidence="1">
    <location>
        <begin position="51"/>
        <end position="60"/>
    </location>
</feature>
<evidence type="ECO:0000313" key="3">
    <source>
        <dbReference type="EMBL" id="GGK36969.1"/>
    </source>
</evidence>
<evidence type="ECO:0000313" key="4">
    <source>
        <dbReference type="Proteomes" id="UP000600449"/>
    </source>
</evidence>
<dbReference type="InterPro" id="IPR018968">
    <property type="entry name" value="Phasin"/>
</dbReference>
<dbReference type="Proteomes" id="UP000600449">
    <property type="component" value="Unassembled WGS sequence"/>
</dbReference>
<comment type="caution">
    <text evidence="3">The sequence shown here is derived from an EMBL/GenBank/DDBJ whole genome shotgun (WGS) entry which is preliminary data.</text>
</comment>
<gene>
    <name evidence="3" type="ORF">GCM10011322_24970</name>
</gene>
<feature type="compositionally biased region" description="Basic and acidic residues" evidence="1">
    <location>
        <begin position="1"/>
        <end position="12"/>
    </location>
</feature>
<dbReference type="AlphaFoldDB" id="A0A917QAP6"/>
<sequence length="312" mass="31297">MTDETTTRETTRKPARARAGSSPKVREVSPRGGEAKARVPVAPAAETKPAAPKPAAPKPAAPKSAAAAKPAAAGKPAAAKTQKTTALKSAALKAAAAPRPEKAAPEADASPAAPSPAAPAPSPAAPTPAPVAAAAPAPIPAPSLAPRAAEPAPAVKAAPKPAPKAEPEPSLHDEAFSAVGIARLPAADDLVKPYARMMESGTVGARTAYSQVRESNEAMAQACFASAAAASRGMATLNAEMLDLMRANTDLTLSVMRSTLTAGSLSEAVKLQTSGARQAYETTSAHMRAIAEATTKLVGETTQPIADAITKR</sequence>
<feature type="region of interest" description="Disordered" evidence="1">
    <location>
        <begin position="1"/>
        <end position="171"/>
    </location>
</feature>